<name>A0A0G1MMG3_9BACT</name>
<dbReference type="InterPro" id="IPR009003">
    <property type="entry name" value="Peptidase_S1_PA"/>
</dbReference>
<dbReference type="AlphaFoldDB" id="A0A0G1MMG3"/>
<reference evidence="1 2" key="1">
    <citation type="journal article" date="2015" name="Nature">
        <title>rRNA introns, odd ribosomes, and small enigmatic genomes across a large radiation of phyla.</title>
        <authorList>
            <person name="Brown C.T."/>
            <person name="Hug L.A."/>
            <person name="Thomas B.C."/>
            <person name="Sharon I."/>
            <person name="Castelle C.J."/>
            <person name="Singh A."/>
            <person name="Wilkins M.J."/>
            <person name="Williams K.H."/>
            <person name="Banfield J.F."/>
        </authorList>
    </citation>
    <scope>NUCLEOTIDE SEQUENCE [LARGE SCALE GENOMIC DNA]</scope>
</reference>
<evidence type="ECO:0008006" key="3">
    <source>
        <dbReference type="Google" id="ProtNLM"/>
    </source>
</evidence>
<dbReference type="Gene3D" id="2.40.10.120">
    <property type="match status" value="1"/>
</dbReference>
<dbReference type="SUPFAM" id="SSF50494">
    <property type="entry name" value="Trypsin-like serine proteases"/>
    <property type="match status" value="1"/>
</dbReference>
<evidence type="ECO:0000313" key="2">
    <source>
        <dbReference type="Proteomes" id="UP000034032"/>
    </source>
</evidence>
<proteinExistence type="predicted"/>
<sequence>MREAVICFFLFLGLVGCRPDSGSHDERPFFFEQNFKTDVAWVVVEWNGKPYTYGSGFLINKERGIFFTNKHVSKMFDGLGSGSQKVFFNGKIYNAVTVKTAPLSDAALVSITDRFQFSDFPEPSPVATEPVKVGDRVIVEGFHPHPHAVRKADEAAGYKFPTLNIFRGYYGLTARDLEKETEIVFERLEATISAVDKKAEISDQGSGVVQGLRNLINLHIEIKTDKDHRFSFGGLSGTVVRNKKGETIGIFTAGPEVEFDPDTKQDLPDGGFVANRVFKTGLLTPMRSVDDLVRFIK</sequence>
<accession>A0A0G1MMG3</accession>
<evidence type="ECO:0000313" key="1">
    <source>
        <dbReference type="EMBL" id="KKT82007.1"/>
    </source>
</evidence>
<dbReference type="PROSITE" id="PS51257">
    <property type="entry name" value="PROKAR_LIPOPROTEIN"/>
    <property type="match status" value="1"/>
</dbReference>
<gene>
    <name evidence="1" type="ORF">UW79_C0012G0017</name>
</gene>
<organism evidence="1 2">
    <name type="scientific">Candidatus Yanofskybacteria bacterium GW2011_GWA2_44_9</name>
    <dbReference type="NCBI Taxonomy" id="1619025"/>
    <lineage>
        <taxon>Bacteria</taxon>
        <taxon>Candidatus Yanofskyibacteriota</taxon>
    </lineage>
</organism>
<dbReference type="Pfam" id="PF13365">
    <property type="entry name" value="Trypsin_2"/>
    <property type="match status" value="1"/>
</dbReference>
<comment type="caution">
    <text evidence="1">The sequence shown here is derived from an EMBL/GenBank/DDBJ whole genome shotgun (WGS) entry which is preliminary data.</text>
</comment>
<dbReference type="Proteomes" id="UP000034032">
    <property type="component" value="Unassembled WGS sequence"/>
</dbReference>
<protein>
    <recommendedName>
        <fullName evidence="3">Serine protease</fullName>
    </recommendedName>
</protein>
<dbReference type="EMBL" id="LCJR01000012">
    <property type="protein sequence ID" value="KKT82007.1"/>
    <property type="molecule type" value="Genomic_DNA"/>
</dbReference>